<dbReference type="EMBL" id="CP003350">
    <property type="protein sequence ID" value="AFC85697.1"/>
    <property type="molecule type" value="Genomic_DNA"/>
</dbReference>
<proteinExistence type="inferred from homology"/>
<dbReference type="NCBIfam" id="TIGR03725">
    <property type="entry name" value="T6A_YeaZ"/>
    <property type="match status" value="1"/>
</dbReference>
<evidence type="ECO:0000256" key="2">
    <source>
        <dbReference type="ARBA" id="ARBA00010493"/>
    </source>
</evidence>
<comment type="similarity">
    <text evidence="2">Belongs to the KAE1 / TsaD family. TsaB subfamily.</text>
</comment>
<dbReference type="Pfam" id="PF00814">
    <property type="entry name" value="TsaD"/>
    <property type="match status" value="1"/>
</dbReference>
<dbReference type="OrthoDB" id="9809995at2"/>
<evidence type="ECO:0000313" key="9">
    <source>
        <dbReference type="Proteomes" id="UP000005234"/>
    </source>
</evidence>
<dbReference type="GO" id="GO:0002949">
    <property type="term" value="P:tRNA threonylcarbamoyladenosine modification"/>
    <property type="evidence" value="ECO:0007669"/>
    <property type="project" value="InterPro"/>
</dbReference>
<dbReference type="InterPro" id="IPR000905">
    <property type="entry name" value="Gcp-like_dom"/>
</dbReference>
<dbReference type="InterPro" id="IPR022496">
    <property type="entry name" value="T6A_TsaB"/>
</dbReference>
<dbReference type="STRING" id="767434.Fraau_1254"/>
<dbReference type="AlphaFoldDB" id="H8L4Y3"/>
<keyword evidence="4" id="KW-0963">Cytoplasm</keyword>
<feature type="domain" description="Gcp-like" evidence="7">
    <location>
        <begin position="28"/>
        <end position="130"/>
    </location>
</feature>
<dbReference type="InterPro" id="IPR043129">
    <property type="entry name" value="ATPase_NBD"/>
</dbReference>
<dbReference type="KEGG" id="fau:Fraau_1254"/>
<dbReference type="eggNOG" id="COG1214">
    <property type="taxonomic scope" value="Bacteria"/>
</dbReference>
<name>H8L4Y3_FRAAD</name>
<dbReference type="SUPFAM" id="SSF53067">
    <property type="entry name" value="Actin-like ATPase domain"/>
    <property type="match status" value="2"/>
</dbReference>
<dbReference type="HOGENOM" id="CLU_064886_2_0_6"/>
<comment type="subcellular location">
    <subcellularLocation>
        <location evidence="1">Cytoplasm</location>
    </subcellularLocation>
</comment>
<evidence type="ECO:0000256" key="4">
    <source>
        <dbReference type="ARBA" id="ARBA00022490"/>
    </source>
</evidence>
<dbReference type="PANTHER" id="PTHR11735:SF11">
    <property type="entry name" value="TRNA THREONYLCARBAMOYLADENOSINE BIOSYNTHESIS PROTEIN TSAB"/>
    <property type="match status" value="1"/>
</dbReference>
<accession>H8L4Y3</accession>
<protein>
    <recommendedName>
        <fullName evidence="3">tRNA threonylcarbamoyladenosine biosynthesis protein TsaB</fullName>
    </recommendedName>
    <alternativeName>
        <fullName evidence="6">t(6)A37 threonylcarbamoyladenosine biosynthesis protein TsaB</fullName>
    </alternativeName>
</protein>
<gene>
    <name evidence="8" type="ordered locus">Fraau_1254</name>
</gene>
<dbReference type="PANTHER" id="PTHR11735">
    <property type="entry name" value="TRNA N6-ADENOSINE THREONYLCARBAMOYLTRANSFERASE"/>
    <property type="match status" value="1"/>
</dbReference>
<organism evidence="8 9">
    <name type="scientific">Frateuria aurantia (strain ATCC 33424 / DSM 6220 / KCTC 2777 / LMG 1558 / NBRC 3245 / NCIMB 13370)</name>
    <name type="common">Acetobacter aurantius</name>
    <dbReference type="NCBI Taxonomy" id="767434"/>
    <lineage>
        <taxon>Bacteria</taxon>
        <taxon>Pseudomonadati</taxon>
        <taxon>Pseudomonadota</taxon>
        <taxon>Gammaproteobacteria</taxon>
        <taxon>Lysobacterales</taxon>
        <taxon>Rhodanobacteraceae</taxon>
        <taxon>Frateuria</taxon>
    </lineage>
</organism>
<dbReference type="GO" id="GO:0005829">
    <property type="term" value="C:cytosol"/>
    <property type="evidence" value="ECO:0007669"/>
    <property type="project" value="TreeGrafter"/>
</dbReference>
<evidence type="ECO:0000256" key="3">
    <source>
        <dbReference type="ARBA" id="ARBA00019012"/>
    </source>
</evidence>
<dbReference type="CDD" id="cd24032">
    <property type="entry name" value="ASKHA_NBD_TsaB"/>
    <property type="match status" value="1"/>
</dbReference>
<sequence>MKLLAIETTTESCSAALVIGDALIQRSELAPRRHAERILPMIDELLAEGGIHRHALDVLAVGRGPGAFTGVRLGISLAQGMALGLDRPLIGVSSLEALALGAPLESGHVLTVIDARMGELYAAAWRRDETGVLHLQGREQVVAAAALACPEAPAWAVIGTGWRVDAETLRSRLGAAIEWAEGERYPQALAVAQLAAEKFRRGEAVAPEQVQPVYLRDKVAETLAERAARKS</sequence>
<evidence type="ECO:0000256" key="1">
    <source>
        <dbReference type="ARBA" id="ARBA00004496"/>
    </source>
</evidence>
<keyword evidence="9" id="KW-1185">Reference proteome</keyword>
<dbReference type="RefSeq" id="WP_014402703.1">
    <property type="nucleotide sequence ID" value="NC_017033.1"/>
</dbReference>
<dbReference type="Gene3D" id="3.30.420.40">
    <property type="match status" value="2"/>
</dbReference>
<reference evidence="8" key="1">
    <citation type="submission" date="2012-02" db="EMBL/GenBank/DDBJ databases">
        <title>The complete genome of Frateuria aurantia DSM 6220.</title>
        <authorList>
            <consortium name="US DOE Joint Genome Institute (JGI-PGF)"/>
            <person name="Lucas S."/>
            <person name="Copeland A."/>
            <person name="Lapidus A."/>
            <person name="Glavina del Rio T."/>
            <person name="Dalin E."/>
            <person name="Tice H."/>
            <person name="Bruce D."/>
            <person name="Goodwin L."/>
            <person name="Pitluck S."/>
            <person name="Peters L."/>
            <person name="Ovchinnikova G."/>
            <person name="Teshima H."/>
            <person name="Kyrpides N."/>
            <person name="Mavromatis K."/>
            <person name="Ivanova N."/>
            <person name="Brettin T."/>
            <person name="Detter J.C."/>
            <person name="Han C."/>
            <person name="Larimer F."/>
            <person name="Land M."/>
            <person name="Hauser L."/>
            <person name="Markowitz V."/>
            <person name="Cheng J.-F."/>
            <person name="Hugenholtz P."/>
            <person name="Woyke T."/>
            <person name="Wu D."/>
            <person name="Brambilla E."/>
            <person name="Klenk H.-P."/>
            <person name="Eisen J.A."/>
        </authorList>
    </citation>
    <scope>NUCLEOTIDE SEQUENCE</scope>
    <source>
        <strain evidence="8">DSM 6220</strain>
    </source>
</reference>
<evidence type="ECO:0000259" key="7">
    <source>
        <dbReference type="Pfam" id="PF00814"/>
    </source>
</evidence>
<dbReference type="FunFam" id="3.30.420.40:FF:000097">
    <property type="entry name" value="tRNA threonylcarbamoyladenosine biosynthesis protein TsaB"/>
    <property type="match status" value="1"/>
</dbReference>
<keyword evidence="5" id="KW-0819">tRNA processing</keyword>
<evidence type="ECO:0000256" key="5">
    <source>
        <dbReference type="ARBA" id="ARBA00022694"/>
    </source>
</evidence>
<evidence type="ECO:0000256" key="6">
    <source>
        <dbReference type="ARBA" id="ARBA00032446"/>
    </source>
</evidence>
<dbReference type="Proteomes" id="UP000005234">
    <property type="component" value="Chromosome"/>
</dbReference>
<evidence type="ECO:0000313" key="8">
    <source>
        <dbReference type="EMBL" id="AFC85697.1"/>
    </source>
</evidence>